<dbReference type="PANTHER" id="PTHR24252:SF7">
    <property type="entry name" value="HYALIN"/>
    <property type="match status" value="1"/>
</dbReference>
<evidence type="ECO:0000256" key="3">
    <source>
        <dbReference type="ARBA" id="ARBA00022801"/>
    </source>
</evidence>
<dbReference type="InterPro" id="IPR009003">
    <property type="entry name" value="Peptidase_S1_PA"/>
</dbReference>
<evidence type="ECO:0000256" key="6">
    <source>
        <dbReference type="RuleBase" id="RU363034"/>
    </source>
</evidence>
<dbReference type="InterPro" id="IPR043504">
    <property type="entry name" value="Peptidase_S1_PA_chymotrypsin"/>
</dbReference>
<reference evidence="9" key="1">
    <citation type="submission" date="2018-11" db="EMBL/GenBank/DDBJ databases">
        <authorList>
            <person name="Alioto T."/>
            <person name="Alioto T."/>
        </authorList>
    </citation>
    <scope>NUCLEOTIDE SEQUENCE</scope>
</reference>
<keyword evidence="5" id="KW-1015">Disulfide bond</keyword>
<keyword evidence="7" id="KW-0732">Signal</keyword>
<dbReference type="PANTHER" id="PTHR24252">
    <property type="entry name" value="ACROSIN-RELATED"/>
    <property type="match status" value="1"/>
</dbReference>
<keyword evidence="4 6" id="KW-0720">Serine protease</keyword>
<feature type="signal peptide" evidence="7">
    <location>
        <begin position="1"/>
        <end position="27"/>
    </location>
</feature>
<dbReference type="PROSITE" id="PS00135">
    <property type="entry name" value="TRYPSIN_SER"/>
    <property type="match status" value="1"/>
</dbReference>
<evidence type="ECO:0000256" key="7">
    <source>
        <dbReference type="SAM" id="SignalP"/>
    </source>
</evidence>
<comment type="caution">
    <text evidence="9">The sequence shown here is derived from an EMBL/GenBank/DDBJ whole genome shotgun (WGS) entry which is preliminary data.</text>
</comment>
<comment type="similarity">
    <text evidence="1">Belongs to the peptidase S1 family.</text>
</comment>
<dbReference type="SMART" id="SM00020">
    <property type="entry name" value="Tryp_SPc"/>
    <property type="match status" value="1"/>
</dbReference>
<dbReference type="AlphaFoldDB" id="A0A8B6E662"/>
<feature type="chain" id="PRO_5032435827" evidence="7">
    <location>
        <begin position="28"/>
        <end position="276"/>
    </location>
</feature>
<protein>
    <submittedName>
        <fullName evidence="9">Trypsin</fullName>
        <ecNumber evidence="9">3.4.21.4</ecNumber>
    </submittedName>
</protein>
<dbReference type="GO" id="GO:0006508">
    <property type="term" value="P:proteolysis"/>
    <property type="evidence" value="ECO:0007669"/>
    <property type="project" value="UniProtKB-KW"/>
</dbReference>
<keyword evidence="2 6" id="KW-0645">Protease</keyword>
<feature type="domain" description="Peptidase S1" evidence="8">
    <location>
        <begin position="37"/>
        <end position="276"/>
    </location>
</feature>
<proteinExistence type="inferred from homology"/>
<evidence type="ECO:0000313" key="9">
    <source>
        <dbReference type="EMBL" id="VDI30313.1"/>
    </source>
</evidence>
<evidence type="ECO:0000256" key="2">
    <source>
        <dbReference type="ARBA" id="ARBA00022670"/>
    </source>
</evidence>
<keyword evidence="10" id="KW-1185">Reference proteome</keyword>
<dbReference type="GO" id="GO:0004252">
    <property type="term" value="F:serine-type endopeptidase activity"/>
    <property type="evidence" value="ECO:0007669"/>
    <property type="project" value="UniProtKB-EC"/>
</dbReference>
<gene>
    <name evidence="9" type="ORF">MGAL_10B010590</name>
</gene>
<dbReference type="SUPFAM" id="SSF50494">
    <property type="entry name" value="Trypsin-like serine proteases"/>
    <property type="match status" value="1"/>
</dbReference>
<accession>A0A8B6E662</accession>
<dbReference type="PRINTS" id="PR00722">
    <property type="entry name" value="CHYMOTRYPSIN"/>
</dbReference>
<evidence type="ECO:0000313" key="10">
    <source>
        <dbReference type="Proteomes" id="UP000596742"/>
    </source>
</evidence>
<evidence type="ECO:0000259" key="8">
    <source>
        <dbReference type="PROSITE" id="PS50240"/>
    </source>
</evidence>
<evidence type="ECO:0000256" key="5">
    <source>
        <dbReference type="ARBA" id="ARBA00023157"/>
    </source>
</evidence>
<keyword evidence="3 6" id="KW-0378">Hydrolase</keyword>
<organism evidence="9 10">
    <name type="scientific">Mytilus galloprovincialis</name>
    <name type="common">Mediterranean mussel</name>
    <dbReference type="NCBI Taxonomy" id="29158"/>
    <lineage>
        <taxon>Eukaryota</taxon>
        <taxon>Metazoa</taxon>
        <taxon>Spiralia</taxon>
        <taxon>Lophotrochozoa</taxon>
        <taxon>Mollusca</taxon>
        <taxon>Bivalvia</taxon>
        <taxon>Autobranchia</taxon>
        <taxon>Pteriomorphia</taxon>
        <taxon>Mytilida</taxon>
        <taxon>Mytiloidea</taxon>
        <taxon>Mytilidae</taxon>
        <taxon>Mytilinae</taxon>
        <taxon>Mytilus</taxon>
    </lineage>
</organism>
<evidence type="ECO:0000256" key="1">
    <source>
        <dbReference type="ARBA" id="ARBA00007664"/>
    </source>
</evidence>
<dbReference type="Pfam" id="PF00089">
    <property type="entry name" value="Trypsin"/>
    <property type="match status" value="1"/>
</dbReference>
<dbReference type="InterPro" id="IPR033116">
    <property type="entry name" value="TRYPSIN_SER"/>
</dbReference>
<dbReference type="PROSITE" id="PS50240">
    <property type="entry name" value="TRYPSIN_DOM"/>
    <property type="match status" value="1"/>
</dbReference>
<dbReference type="EMBL" id="UYJE01004677">
    <property type="protein sequence ID" value="VDI30313.1"/>
    <property type="molecule type" value="Genomic_DNA"/>
</dbReference>
<dbReference type="CDD" id="cd00190">
    <property type="entry name" value="Tryp_SPc"/>
    <property type="match status" value="1"/>
</dbReference>
<dbReference type="EC" id="3.4.21.4" evidence="9"/>
<dbReference type="Proteomes" id="UP000596742">
    <property type="component" value="Unassembled WGS sequence"/>
</dbReference>
<dbReference type="InterPro" id="IPR001254">
    <property type="entry name" value="Trypsin_dom"/>
</dbReference>
<dbReference type="OrthoDB" id="9425590at2759"/>
<sequence length="276" mass="29391">MYPYSELFSIVKMKYLICCVIFGVVAASGNHGGPMSIVGGTNASPNQYPYQISMKSAGYDHFCGGSLVRTGSGEIVVVTAAHCLEGESASNVQVVVGRHTIDGSSGNQYTKEYKVKKMILHPEYDSESVNNDVAIMYLDGTVDINAGVEPIELSDKATVNYFNKECIITGWGALSEGGSGPNILQHASVDFFPDVKCTKDYADGYNKKTMLCGGKRAGGIDACQGDSGGPFACKENGKLVLSGITSWGQGCAQAGKAGIYTDVFMMRRFLDGRLGF</sequence>
<dbReference type="InterPro" id="IPR018114">
    <property type="entry name" value="TRYPSIN_HIS"/>
</dbReference>
<dbReference type="InterPro" id="IPR001314">
    <property type="entry name" value="Peptidase_S1A"/>
</dbReference>
<dbReference type="FunFam" id="2.40.10.10:FF:000077">
    <property type="entry name" value="Predicted protein"/>
    <property type="match status" value="1"/>
</dbReference>
<dbReference type="PROSITE" id="PS00134">
    <property type="entry name" value="TRYPSIN_HIS"/>
    <property type="match status" value="1"/>
</dbReference>
<name>A0A8B6E662_MYTGA</name>
<dbReference type="Gene3D" id="2.40.10.10">
    <property type="entry name" value="Trypsin-like serine proteases"/>
    <property type="match status" value="1"/>
</dbReference>
<evidence type="ECO:0000256" key="4">
    <source>
        <dbReference type="ARBA" id="ARBA00022825"/>
    </source>
</evidence>